<dbReference type="Proteomes" id="UP000216035">
    <property type="component" value="Unassembled WGS sequence"/>
</dbReference>
<sequence length="102" mass="11559">MTFVSPFIFHEFTIFPLNVSNVFPSPGCSGSPEKKTLHFSKKIINYCLTTYCNNKFIRILKLVNMTFVSPFIFHEFTIFPLNVSNVFPSPGCSGSPEKKTLV</sequence>
<accession>A0A255ZPZ0</accession>
<gene>
    <name evidence="1" type="ORF">CHX27_11220</name>
</gene>
<evidence type="ECO:0000313" key="2">
    <source>
        <dbReference type="Proteomes" id="UP000216035"/>
    </source>
</evidence>
<dbReference type="AlphaFoldDB" id="A0A255ZPZ0"/>
<protein>
    <submittedName>
        <fullName evidence="1">Uncharacterized protein</fullName>
    </submittedName>
</protein>
<comment type="caution">
    <text evidence="1">The sequence shown here is derived from an EMBL/GenBank/DDBJ whole genome shotgun (WGS) entry which is preliminary data.</text>
</comment>
<proteinExistence type="predicted"/>
<dbReference type="EMBL" id="NOXX01000209">
    <property type="protein sequence ID" value="OYQ42935.1"/>
    <property type="molecule type" value="Genomic_DNA"/>
</dbReference>
<reference evidence="1 2" key="1">
    <citation type="submission" date="2017-07" db="EMBL/GenBank/DDBJ databases">
        <title>Flavobacterium cyanobacteriorum sp. nov., isolated from cyanobacterial aggregates in a eutrophic lake.</title>
        <authorList>
            <person name="Cai H."/>
        </authorList>
    </citation>
    <scope>NUCLEOTIDE SEQUENCE [LARGE SCALE GENOMIC DNA]</scope>
    <source>
        <strain evidence="1 2">TH167</strain>
    </source>
</reference>
<evidence type="ECO:0000313" key="1">
    <source>
        <dbReference type="EMBL" id="OYQ42935.1"/>
    </source>
</evidence>
<organism evidence="1 2">
    <name type="scientific">Flavobacterium aurantiibacter</name>
    <dbReference type="NCBI Taxonomy" id="2023067"/>
    <lineage>
        <taxon>Bacteria</taxon>
        <taxon>Pseudomonadati</taxon>
        <taxon>Bacteroidota</taxon>
        <taxon>Flavobacteriia</taxon>
        <taxon>Flavobacteriales</taxon>
        <taxon>Flavobacteriaceae</taxon>
        <taxon>Flavobacterium</taxon>
    </lineage>
</organism>
<keyword evidence="2" id="KW-1185">Reference proteome</keyword>
<name>A0A255ZPZ0_9FLAO</name>